<proteinExistence type="predicted"/>
<keyword evidence="1" id="KW-1133">Transmembrane helix</keyword>
<comment type="caution">
    <text evidence="2">The sequence shown here is derived from an EMBL/GenBank/DDBJ whole genome shotgun (WGS) entry which is preliminary data.</text>
</comment>
<protein>
    <submittedName>
        <fullName evidence="2">Uncharacterized protein</fullName>
    </submittedName>
</protein>
<dbReference type="Proteomes" id="UP000193090">
    <property type="component" value="Unassembled WGS sequence"/>
</dbReference>
<name>A0A1X2EG22_9MYCO</name>
<accession>A0A1X2EG22</accession>
<feature type="transmembrane region" description="Helical" evidence="1">
    <location>
        <begin position="62"/>
        <end position="84"/>
    </location>
</feature>
<reference evidence="2 3" key="1">
    <citation type="submission" date="2016-01" db="EMBL/GenBank/DDBJ databases">
        <title>The new phylogeny of the genus Mycobacterium.</title>
        <authorList>
            <person name="Tarcisio F."/>
            <person name="Conor M."/>
            <person name="Antonella G."/>
            <person name="Elisabetta G."/>
            <person name="Giulia F.S."/>
            <person name="Sara T."/>
            <person name="Anna F."/>
            <person name="Clotilde B."/>
            <person name="Roberto B."/>
            <person name="Veronica D.S."/>
            <person name="Fabio R."/>
            <person name="Monica P."/>
            <person name="Olivier J."/>
            <person name="Enrico T."/>
            <person name="Nicola S."/>
        </authorList>
    </citation>
    <scope>NUCLEOTIDE SEQUENCE [LARGE SCALE GENOMIC DNA]</scope>
    <source>
        <strain evidence="2 3">DSM 44153</strain>
    </source>
</reference>
<evidence type="ECO:0000256" key="1">
    <source>
        <dbReference type="SAM" id="Phobius"/>
    </source>
</evidence>
<dbReference type="STRING" id="1798.AWC30_15225"/>
<gene>
    <name evidence="2" type="ORF">AWC30_15225</name>
</gene>
<dbReference type="EMBL" id="LQPZ01000041">
    <property type="protein sequence ID" value="ORX00599.1"/>
    <property type="molecule type" value="Genomic_DNA"/>
</dbReference>
<dbReference type="AlphaFoldDB" id="A0A1X2EG22"/>
<evidence type="ECO:0000313" key="2">
    <source>
        <dbReference type="EMBL" id="ORX00599.1"/>
    </source>
</evidence>
<dbReference type="OrthoDB" id="4727831at2"/>
<keyword evidence="1" id="KW-0472">Membrane</keyword>
<keyword evidence="3" id="KW-1185">Reference proteome</keyword>
<evidence type="ECO:0000313" key="3">
    <source>
        <dbReference type="Proteomes" id="UP000193090"/>
    </source>
</evidence>
<sequence length="93" mass="10190">MSRRMAAVGVHIPAERLVEIAAGCPASTAEITDIRFAATAAQLRHELRRARQERWHRRTVRWFLVAGLTVAALNALACLGYLLFSTLGSVAGF</sequence>
<organism evidence="2 3">
    <name type="scientific">Mycolicibacillus trivialis</name>
    <dbReference type="NCBI Taxonomy" id="1798"/>
    <lineage>
        <taxon>Bacteria</taxon>
        <taxon>Bacillati</taxon>
        <taxon>Actinomycetota</taxon>
        <taxon>Actinomycetes</taxon>
        <taxon>Mycobacteriales</taxon>
        <taxon>Mycobacteriaceae</taxon>
        <taxon>Mycolicibacillus</taxon>
    </lineage>
</organism>
<keyword evidence="1" id="KW-0812">Transmembrane</keyword>